<dbReference type="NCBIfam" id="TIGR01511">
    <property type="entry name" value="ATPase-IB1_Cu"/>
    <property type="match status" value="1"/>
</dbReference>
<dbReference type="NCBIfam" id="TIGR01525">
    <property type="entry name" value="ATPase-IB_hvy"/>
    <property type="match status" value="1"/>
</dbReference>
<dbReference type="GO" id="GO:0015086">
    <property type="term" value="F:cadmium ion transmembrane transporter activity"/>
    <property type="evidence" value="ECO:0007669"/>
    <property type="project" value="TreeGrafter"/>
</dbReference>
<evidence type="ECO:0000256" key="5">
    <source>
        <dbReference type="ARBA" id="ARBA00022723"/>
    </source>
</evidence>
<reference evidence="11 12" key="1">
    <citation type="journal article" date="2015" name="Genome Biol. Evol.">
        <title>Characterization of Three Mycobacterium spp. with Potential Use in Bioremediation by Genome Sequencing and Comparative Genomics.</title>
        <authorList>
            <person name="Das S."/>
            <person name="Pettersson B.M."/>
            <person name="Behra P.R."/>
            <person name="Ramesh M."/>
            <person name="Dasgupta S."/>
            <person name="Bhattacharya A."/>
            <person name="Kirsebom L.A."/>
        </authorList>
    </citation>
    <scope>NUCLEOTIDE SEQUENCE [LARGE SCALE GENOMIC DNA]</scope>
    <source>
        <strain evidence="11 12">DSM 43826</strain>
    </source>
</reference>
<dbReference type="AlphaFoldDB" id="A0A0J6W756"/>
<evidence type="ECO:0000256" key="3">
    <source>
        <dbReference type="ARBA" id="ARBA00022475"/>
    </source>
</evidence>
<dbReference type="EMBL" id="JYNL01000021">
    <property type="protein sequence ID" value="KMO77472.1"/>
    <property type="molecule type" value="Genomic_DNA"/>
</dbReference>
<keyword evidence="3 9" id="KW-1003">Cell membrane</keyword>
<dbReference type="Gene3D" id="3.40.50.1000">
    <property type="entry name" value="HAD superfamily/HAD-like"/>
    <property type="match status" value="1"/>
</dbReference>
<dbReference type="PANTHER" id="PTHR48085">
    <property type="entry name" value="CADMIUM/ZINC-TRANSPORTING ATPASE HMA2-RELATED"/>
    <property type="match status" value="1"/>
</dbReference>
<feature type="transmembrane region" description="Helical" evidence="9">
    <location>
        <begin position="254"/>
        <end position="272"/>
    </location>
</feature>
<dbReference type="CDD" id="cd02079">
    <property type="entry name" value="P-type_ATPase_HM"/>
    <property type="match status" value="1"/>
</dbReference>
<dbReference type="STRING" id="37916.MCHLDSM_02660"/>
<dbReference type="GO" id="GO:0005524">
    <property type="term" value="F:ATP binding"/>
    <property type="evidence" value="ECO:0007669"/>
    <property type="project" value="UniProtKB-UniRule"/>
</dbReference>
<evidence type="ECO:0000256" key="7">
    <source>
        <dbReference type="ARBA" id="ARBA00022989"/>
    </source>
</evidence>
<dbReference type="InterPro" id="IPR027256">
    <property type="entry name" value="P-typ_ATPase_IB"/>
</dbReference>
<accession>A0A0J6W756</accession>
<dbReference type="InterPro" id="IPR018303">
    <property type="entry name" value="ATPase_P-typ_P_site"/>
</dbReference>
<feature type="transmembrane region" description="Helical" evidence="9">
    <location>
        <begin position="27"/>
        <end position="46"/>
    </location>
</feature>
<gene>
    <name evidence="11" type="primary">cadA_4</name>
    <name evidence="11" type="ORF">MCHLDSM_02660</name>
</gene>
<dbReference type="SUPFAM" id="SSF56784">
    <property type="entry name" value="HAD-like"/>
    <property type="match status" value="1"/>
</dbReference>
<comment type="caution">
    <text evidence="11">The sequence shown here is derived from an EMBL/GenBank/DDBJ whole genome shotgun (WGS) entry which is preliminary data.</text>
</comment>
<dbReference type="Pfam" id="PF00702">
    <property type="entry name" value="Hydrolase"/>
    <property type="match status" value="1"/>
</dbReference>
<keyword evidence="9" id="KW-0547">Nucleotide-binding</keyword>
<dbReference type="InterPro" id="IPR023298">
    <property type="entry name" value="ATPase_P-typ_TM_dom_sf"/>
</dbReference>
<feature type="transmembrane region" description="Helical" evidence="9">
    <location>
        <begin position="52"/>
        <end position="69"/>
    </location>
</feature>
<dbReference type="PRINTS" id="PR00941">
    <property type="entry name" value="CDATPASE"/>
</dbReference>
<comment type="subcellular location">
    <subcellularLocation>
        <location evidence="1">Cell membrane</location>
        <topology evidence="1">Multi-pass membrane protein</topology>
    </subcellularLocation>
</comment>
<feature type="transmembrane region" description="Helical" evidence="9">
    <location>
        <begin position="582"/>
        <end position="609"/>
    </location>
</feature>
<keyword evidence="4 9" id="KW-0812">Transmembrane</keyword>
<evidence type="ECO:0000256" key="6">
    <source>
        <dbReference type="ARBA" id="ARBA00022967"/>
    </source>
</evidence>
<dbReference type="SMR" id="A0A0J6W756"/>
<dbReference type="Proteomes" id="UP000036513">
    <property type="component" value="Unassembled WGS sequence"/>
</dbReference>
<keyword evidence="5 9" id="KW-0479">Metal-binding</keyword>
<evidence type="ECO:0000256" key="2">
    <source>
        <dbReference type="ARBA" id="ARBA00006024"/>
    </source>
</evidence>
<evidence type="ECO:0000313" key="11">
    <source>
        <dbReference type="EMBL" id="KMO77472.1"/>
    </source>
</evidence>
<dbReference type="GO" id="GO:0005886">
    <property type="term" value="C:plasma membrane"/>
    <property type="evidence" value="ECO:0007669"/>
    <property type="project" value="UniProtKB-SubCell"/>
</dbReference>
<feature type="transmembrane region" description="Helical" evidence="9">
    <location>
        <begin position="284"/>
        <end position="309"/>
    </location>
</feature>
<dbReference type="GO" id="GO:0016887">
    <property type="term" value="F:ATP hydrolysis activity"/>
    <property type="evidence" value="ECO:0007669"/>
    <property type="project" value="InterPro"/>
</dbReference>
<organism evidence="11 12">
    <name type="scientific">Mycolicibacterium chlorophenolicum</name>
    <dbReference type="NCBI Taxonomy" id="37916"/>
    <lineage>
        <taxon>Bacteria</taxon>
        <taxon>Bacillati</taxon>
        <taxon>Actinomycetota</taxon>
        <taxon>Actinomycetes</taxon>
        <taxon>Mycobacteriales</taxon>
        <taxon>Mycobacteriaceae</taxon>
        <taxon>Mycolicibacterium</taxon>
    </lineage>
</organism>
<keyword evidence="9" id="KW-0067">ATP-binding</keyword>
<dbReference type="EC" id="3.6.3.3" evidence="11"/>
<dbReference type="SFLD" id="SFLDG00002">
    <property type="entry name" value="C1.7:_P-type_atpase_like"/>
    <property type="match status" value="1"/>
</dbReference>
<keyword evidence="7 9" id="KW-1133">Transmembrane helix</keyword>
<name>A0A0J6W756_9MYCO</name>
<dbReference type="InterPro" id="IPR044492">
    <property type="entry name" value="P_typ_ATPase_HD_dom"/>
</dbReference>
<evidence type="ECO:0000256" key="4">
    <source>
        <dbReference type="ARBA" id="ARBA00022692"/>
    </source>
</evidence>
<dbReference type="SFLD" id="SFLDS00003">
    <property type="entry name" value="Haloacid_Dehalogenase"/>
    <property type="match status" value="1"/>
</dbReference>
<evidence type="ECO:0000313" key="12">
    <source>
        <dbReference type="Proteomes" id="UP000036513"/>
    </source>
</evidence>
<evidence type="ECO:0000256" key="1">
    <source>
        <dbReference type="ARBA" id="ARBA00004651"/>
    </source>
</evidence>
<dbReference type="SFLD" id="SFLDF00027">
    <property type="entry name" value="p-type_atpase"/>
    <property type="match status" value="1"/>
</dbReference>
<dbReference type="InterPro" id="IPR059000">
    <property type="entry name" value="ATPase_P-type_domA"/>
</dbReference>
<evidence type="ECO:0000256" key="9">
    <source>
        <dbReference type="RuleBase" id="RU362081"/>
    </source>
</evidence>
<dbReference type="InterPro" id="IPR023299">
    <property type="entry name" value="ATPase_P-typ_cyto_dom_N"/>
</dbReference>
<keyword evidence="8 9" id="KW-0472">Membrane</keyword>
<keyword evidence="6" id="KW-1278">Translocase</keyword>
<sequence>MSDACCGPRDDAELDAGPEKLWQVRELQFAVLAAVLLSVGWIVGRFGGYEGVVEAVELAAVAAGAITFVPDAARNLRHGRIGVGTLMTIAAIGAVALGQFAEAALLGILFSIAEGLEHYAVSRTRRGLRSLLSLVPPKASVLRHGTETTVAPGELVVGDVMVIRPGERAATDGTIRSGQTSLDLSAITGESLPVEAGPGSDVFAGAINGGGAIEVEVTALAADSSLARIVHIVEEAQERKGAGQRLADRIARPLVPAIMALAAAIAAVGAVFGDPMLWLERALVVLVAASPCALAIAVPLTVVAAIGAASRHGALIKGGAAVEELGRIKVVALDKTGTLTRNQPRVIDVITTDDFSDDDALRWAAALETRSEHPLAQAILTAAGDPPIASDVTAVPGHGLHGELDGYRLRLGKPSWVTPGPLADDIERLQAAGATVVVLARDEQPVAAIAVRDELRPEAADTVRLLTRLGLTVAMLTGDNARTAEAVAAEAGITNVHSELLPEDKAALLRTIAQGRPIAMVGDGINDAPALATADIGIAMGAMGTDVAIETADVALMGEDLRHLPQVLAHSRRARGIMVQNIAFSLAIIAVLIPLAAFGVLGLATVVLIHETAEVLVILNAIRAARIAALPGVTTSSPRSTTHAIDIGPAPTLDDPCCGPQRSTPPSATKLNSPLVAADVAPNDHGCDCCAPAGPPLADDPTASIRANHR</sequence>
<dbReference type="GO" id="GO:0019829">
    <property type="term" value="F:ATPase-coupled monoatomic cation transmembrane transporter activity"/>
    <property type="evidence" value="ECO:0007669"/>
    <property type="project" value="InterPro"/>
</dbReference>
<evidence type="ECO:0000259" key="10">
    <source>
        <dbReference type="Pfam" id="PF00122"/>
    </source>
</evidence>
<dbReference type="InterPro" id="IPR023214">
    <property type="entry name" value="HAD_sf"/>
</dbReference>
<evidence type="ECO:0000256" key="8">
    <source>
        <dbReference type="ARBA" id="ARBA00023136"/>
    </source>
</evidence>
<keyword evidence="12" id="KW-1185">Reference proteome</keyword>
<dbReference type="GO" id="GO:0046872">
    <property type="term" value="F:metal ion binding"/>
    <property type="evidence" value="ECO:0007669"/>
    <property type="project" value="UniProtKB-KW"/>
</dbReference>
<dbReference type="PANTHER" id="PTHR48085:SF5">
    <property type="entry name" value="CADMIUM_ZINC-TRANSPORTING ATPASE HMA4-RELATED"/>
    <property type="match status" value="1"/>
</dbReference>
<dbReference type="InterPro" id="IPR051014">
    <property type="entry name" value="Cation_Transport_ATPase_IB"/>
</dbReference>
<dbReference type="PROSITE" id="PS00154">
    <property type="entry name" value="ATPASE_E1_E2"/>
    <property type="match status" value="1"/>
</dbReference>
<proteinExistence type="inferred from homology"/>
<dbReference type="PATRIC" id="fig|37916.4.peg.2577"/>
<dbReference type="Pfam" id="PF00122">
    <property type="entry name" value="E1-E2_ATPase"/>
    <property type="match status" value="1"/>
</dbReference>
<comment type="similarity">
    <text evidence="2 9">Belongs to the cation transport ATPase (P-type) (TC 3.A.3) family. Type IB subfamily.</text>
</comment>
<dbReference type="Gene3D" id="3.40.1110.10">
    <property type="entry name" value="Calcium-transporting ATPase, cytoplasmic domain N"/>
    <property type="match status" value="1"/>
</dbReference>
<dbReference type="PRINTS" id="PR00119">
    <property type="entry name" value="CATATPASE"/>
</dbReference>
<dbReference type="NCBIfam" id="TIGR01512">
    <property type="entry name" value="ATPase-IB2_Cd"/>
    <property type="match status" value="1"/>
</dbReference>
<dbReference type="Gene3D" id="2.70.150.10">
    <property type="entry name" value="Calcium-transporting ATPase, cytoplasmic transduction domain A"/>
    <property type="match status" value="1"/>
</dbReference>
<dbReference type="RefSeq" id="WP_011767888.1">
    <property type="nucleotide sequence ID" value="NZ_JYNL01000021.1"/>
</dbReference>
<dbReference type="FunFam" id="2.70.150.10:FF:000002">
    <property type="entry name" value="Copper-transporting ATPase 1, putative"/>
    <property type="match status" value="1"/>
</dbReference>
<dbReference type="InterPro" id="IPR001757">
    <property type="entry name" value="P_typ_ATPase"/>
</dbReference>
<dbReference type="SUPFAM" id="SSF81653">
    <property type="entry name" value="Calcium ATPase, transduction domain A"/>
    <property type="match status" value="1"/>
</dbReference>
<dbReference type="InterPro" id="IPR008250">
    <property type="entry name" value="ATPase_P-typ_transduc_dom_A_sf"/>
</dbReference>
<dbReference type="InterPro" id="IPR036412">
    <property type="entry name" value="HAD-like_sf"/>
</dbReference>
<keyword evidence="11" id="KW-0378">Hydrolase</keyword>
<dbReference type="SUPFAM" id="SSF81665">
    <property type="entry name" value="Calcium ATPase, transmembrane domain M"/>
    <property type="match status" value="1"/>
</dbReference>
<feature type="domain" description="P-type ATPase A" evidence="10">
    <location>
        <begin position="134"/>
        <end position="234"/>
    </location>
</feature>
<dbReference type="NCBIfam" id="TIGR01494">
    <property type="entry name" value="ATPase_P-type"/>
    <property type="match status" value="1"/>
</dbReference>
<protein>
    <submittedName>
        <fullName evidence="11">Putative cadmium-transporting ATPase</fullName>
        <ecNumber evidence="11">3.6.3.3</ecNumber>
    </submittedName>
</protein>